<evidence type="ECO:0000313" key="1">
    <source>
        <dbReference type="EMBL" id="CAI9272169.1"/>
    </source>
</evidence>
<dbReference type="Proteomes" id="UP001177003">
    <property type="component" value="Chromosome 2"/>
</dbReference>
<keyword evidence="2" id="KW-1185">Reference proteome</keyword>
<evidence type="ECO:0000313" key="2">
    <source>
        <dbReference type="Proteomes" id="UP001177003"/>
    </source>
</evidence>
<reference evidence="1" key="1">
    <citation type="submission" date="2023-04" db="EMBL/GenBank/DDBJ databases">
        <authorList>
            <person name="Vijverberg K."/>
            <person name="Xiong W."/>
            <person name="Schranz E."/>
        </authorList>
    </citation>
    <scope>NUCLEOTIDE SEQUENCE</scope>
</reference>
<protein>
    <submittedName>
        <fullName evidence="1">Uncharacterized protein</fullName>
    </submittedName>
</protein>
<sequence length="165" mass="18324">MASSMSLIPSSSEFTTLQEAYGLTPADGVEFPVAGVVITSPPSGKIVAFDMICWANGIVPDYFVFKFFFRLAATNDKYNFCACRGGHNIVLNSKPPKNWQDKWLWVNQELLVREYHRANALSDVTPKLFPYNQATSDFLSALQVDIDAVSEVLLVGVGISPRWRA</sequence>
<organism evidence="1 2">
    <name type="scientific">Lactuca saligna</name>
    <name type="common">Willowleaf lettuce</name>
    <dbReference type="NCBI Taxonomy" id="75948"/>
    <lineage>
        <taxon>Eukaryota</taxon>
        <taxon>Viridiplantae</taxon>
        <taxon>Streptophyta</taxon>
        <taxon>Embryophyta</taxon>
        <taxon>Tracheophyta</taxon>
        <taxon>Spermatophyta</taxon>
        <taxon>Magnoliopsida</taxon>
        <taxon>eudicotyledons</taxon>
        <taxon>Gunneridae</taxon>
        <taxon>Pentapetalae</taxon>
        <taxon>asterids</taxon>
        <taxon>campanulids</taxon>
        <taxon>Asterales</taxon>
        <taxon>Asteraceae</taxon>
        <taxon>Cichorioideae</taxon>
        <taxon>Cichorieae</taxon>
        <taxon>Lactucinae</taxon>
        <taxon>Lactuca</taxon>
    </lineage>
</organism>
<name>A0AA35VNN4_LACSI</name>
<dbReference type="EMBL" id="OX465078">
    <property type="protein sequence ID" value="CAI9272169.1"/>
    <property type="molecule type" value="Genomic_DNA"/>
</dbReference>
<accession>A0AA35VNN4</accession>
<dbReference type="AlphaFoldDB" id="A0AA35VNN4"/>
<gene>
    <name evidence="1" type="ORF">LSALG_LOCUS12406</name>
</gene>
<proteinExistence type="predicted"/>